<feature type="transmembrane region" description="Helical" evidence="7">
    <location>
        <begin position="268"/>
        <end position="291"/>
    </location>
</feature>
<dbReference type="PIRSF" id="PIRSF004810">
    <property type="entry name" value="ChrA"/>
    <property type="match status" value="1"/>
</dbReference>
<feature type="transmembrane region" description="Helical" evidence="7">
    <location>
        <begin position="151"/>
        <end position="180"/>
    </location>
</feature>
<dbReference type="Pfam" id="PF02417">
    <property type="entry name" value="Chromate_transp"/>
    <property type="match status" value="2"/>
</dbReference>
<evidence type="ECO:0000256" key="5">
    <source>
        <dbReference type="ARBA" id="ARBA00022989"/>
    </source>
</evidence>
<dbReference type="PANTHER" id="PTHR43663">
    <property type="entry name" value="CHROMATE TRANSPORT PROTEIN-RELATED"/>
    <property type="match status" value="1"/>
</dbReference>
<evidence type="ECO:0000256" key="4">
    <source>
        <dbReference type="ARBA" id="ARBA00022692"/>
    </source>
</evidence>
<comment type="subcellular location">
    <subcellularLocation>
        <location evidence="1">Cell membrane</location>
        <topology evidence="1">Multi-pass membrane protein</topology>
    </subcellularLocation>
</comment>
<evidence type="ECO:0008006" key="10">
    <source>
        <dbReference type="Google" id="ProtNLM"/>
    </source>
</evidence>
<proteinExistence type="inferred from homology"/>
<feature type="transmembrane region" description="Helical" evidence="7">
    <location>
        <begin position="359"/>
        <end position="378"/>
    </location>
</feature>
<sequence length="424" mass="43307">MESARQTTRPEAGEIFRTSLRLGATGFGGGLSVLSTIRAVCVERRRWTTEREFTRVATVAQMIPGGAAANALAYLGFRYAGRRGAIAGYAGFVLPGLVATLALAVLYVKLGVSPRAGLVLDGFNAAVVGIIGSITIQMVRSGIGRLWQMGLAGAALLLSLPGGASAGEVALLGLVVGLVADVSQKRARLYRFRARQRTAPVALPDEGELLPEEEPAAPAAGADAPAPERRGPLLPAIALAGGAGIHFAGLDTALFRIFVTFFRTGLGAYGGGFAIVPHLQGVLVGSGWLSARQFADAVAIGKLTPGPVLLMATFAGYLLGGPLPALAATLGIFLPPLLLVIGIGAWLERVRRSRAVRAALRGLTPAVVGLMAAAAVTMGRSLDGAPAVAIAIATGLTLQRFPIDPVLLIAAGGLVRLAAGLLGA</sequence>
<keyword evidence="3" id="KW-1003">Cell membrane</keyword>
<keyword evidence="9" id="KW-1185">Reference proteome</keyword>
<feature type="transmembrane region" description="Helical" evidence="7">
    <location>
        <begin position="326"/>
        <end position="347"/>
    </location>
</feature>
<dbReference type="EMBL" id="AP025592">
    <property type="protein sequence ID" value="BDG10492.1"/>
    <property type="molecule type" value="Genomic_DNA"/>
</dbReference>
<protein>
    <recommendedName>
        <fullName evidence="10">Chromate transporter</fullName>
    </recommendedName>
</protein>
<evidence type="ECO:0000256" key="1">
    <source>
        <dbReference type="ARBA" id="ARBA00004651"/>
    </source>
</evidence>
<gene>
    <name evidence="8" type="ORF">AMPC_36050</name>
</gene>
<evidence type="ECO:0000256" key="2">
    <source>
        <dbReference type="ARBA" id="ARBA00005262"/>
    </source>
</evidence>
<dbReference type="RefSeq" id="WP_248343001.1">
    <property type="nucleotide sequence ID" value="NZ_AP025592.1"/>
</dbReference>
<dbReference type="InterPro" id="IPR052518">
    <property type="entry name" value="CHR_Transporter"/>
</dbReference>
<keyword evidence="4 7" id="KW-0812">Transmembrane</keyword>
<feature type="transmembrane region" description="Helical" evidence="7">
    <location>
        <begin position="406"/>
        <end position="423"/>
    </location>
</feature>
<accession>A0ABN6NEK8</accession>
<dbReference type="Proteomes" id="UP001162734">
    <property type="component" value="Chromosome"/>
</dbReference>
<feature type="transmembrane region" description="Helical" evidence="7">
    <location>
        <begin position="118"/>
        <end position="139"/>
    </location>
</feature>
<feature type="transmembrane region" description="Helical" evidence="7">
    <location>
        <begin position="53"/>
        <end position="74"/>
    </location>
</feature>
<feature type="transmembrane region" description="Helical" evidence="7">
    <location>
        <begin position="86"/>
        <end position="106"/>
    </location>
</feature>
<name>A0ABN6NEK8_9BACT</name>
<evidence type="ECO:0000256" key="6">
    <source>
        <dbReference type="ARBA" id="ARBA00023136"/>
    </source>
</evidence>
<dbReference type="PANTHER" id="PTHR43663:SF1">
    <property type="entry name" value="CHROMATE TRANSPORTER"/>
    <property type="match status" value="1"/>
</dbReference>
<comment type="similarity">
    <text evidence="2">Belongs to the chromate ion transporter (CHR) (TC 2.A.51) family.</text>
</comment>
<evidence type="ECO:0000313" key="8">
    <source>
        <dbReference type="EMBL" id="BDG10492.1"/>
    </source>
</evidence>
<dbReference type="InterPro" id="IPR014047">
    <property type="entry name" value="Chr_Tranpt_l_chain"/>
</dbReference>
<evidence type="ECO:0000256" key="7">
    <source>
        <dbReference type="SAM" id="Phobius"/>
    </source>
</evidence>
<feature type="transmembrane region" description="Helical" evidence="7">
    <location>
        <begin position="303"/>
        <end position="320"/>
    </location>
</feature>
<keyword evidence="6 7" id="KW-0472">Membrane</keyword>
<evidence type="ECO:0000256" key="3">
    <source>
        <dbReference type="ARBA" id="ARBA00022475"/>
    </source>
</evidence>
<organism evidence="8 9">
    <name type="scientific">Anaeromyxobacter paludicola</name>
    <dbReference type="NCBI Taxonomy" id="2918171"/>
    <lineage>
        <taxon>Bacteria</taxon>
        <taxon>Pseudomonadati</taxon>
        <taxon>Myxococcota</taxon>
        <taxon>Myxococcia</taxon>
        <taxon>Myxococcales</taxon>
        <taxon>Cystobacterineae</taxon>
        <taxon>Anaeromyxobacteraceae</taxon>
        <taxon>Anaeromyxobacter</taxon>
    </lineage>
</organism>
<keyword evidence="5 7" id="KW-1133">Transmembrane helix</keyword>
<dbReference type="InterPro" id="IPR003370">
    <property type="entry name" value="Chromate_transpt"/>
</dbReference>
<reference evidence="9" key="1">
    <citation type="journal article" date="2022" name="Int. J. Syst. Evol. Microbiol.">
        <title>Anaeromyxobacter oryzae sp. nov., Anaeromyxobacter diazotrophicus sp. nov. and Anaeromyxobacter paludicola sp. nov., isolated from paddy soils.</title>
        <authorList>
            <person name="Itoh H."/>
            <person name="Xu Z."/>
            <person name="Mise K."/>
            <person name="Masuda Y."/>
            <person name="Ushijima N."/>
            <person name="Hayakawa C."/>
            <person name="Shiratori Y."/>
            <person name="Senoo K."/>
        </authorList>
    </citation>
    <scope>NUCLEOTIDE SEQUENCE [LARGE SCALE GENOMIC DNA]</scope>
    <source>
        <strain evidence="9">Red630</strain>
    </source>
</reference>
<feature type="transmembrane region" description="Helical" evidence="7">
    <location>
        <begin position="237"/>
        <end position="262"/>
    </location>
</feature>
<evidence type="ECO:0000313" key="9">
    <source>
        <dbReference type="Proteomes" id="UP001162734"/>
    </source>
</evidence>